<keyword evidence="4 9" id="KW-0732">Signal</keyword>
<dbReference type="Pfam" id="PF23122">
    <property type="entry name" value="C2_ITFG1"/>
    <property type="match status" value="1"/>
</dbReference>
<evidence type="ECO:0000256" key="5">
    <source>
        <dbReference type="ARBA" id="ARBA00022989"/>
    </source>
</evidence>
<evidence type="ECO:0000256" key="4">
    <source>
        <dbReference type="ARBA" id="ARBA00022729"/>
    </source>
</evidence>
<accession>A0A0F7SRC6</accession>
<evidence type="ECO:0000256" key="7">
    <source>
        <dbReference type="ARBA" id="ARBA00023180"/>
    </source>
</evidence>
<comment type="subcellular location">
    <subcellularLocation>
        <location evidence="1">Membrane</location>
        <topology evidence="1">Single-pass type I membrane protein</topology>
    </subcellularLocation>
</comment>
<protein>
    <submittedName>
        <fullName evidence="11">Predicted membrane protein</fullName>
    </submittedName>
</protein>
<dbReference type="EMBL" id="LN483166">
    <property type="protein sequence ID" value="CED84767.1"/>
    <property type="molecule type" value="Genomic_DNA"/>
</dbReference>
<evidence type="ECO:0000256" key="9">
    <source>
        <dbReference type="SAM" id="SignalP"/>
    </source>
</evidence>
<dbReference type="PANTHER" id="PTHR13412">
    <property type="entry name" value="T-CELL IMMUNOMODULATORY PROTEIN HOMOLOG"/>
    <property type="match status" value="1"/>
</dbReference>
<keyword evidence="3 8" id="KW-0812">Transmembrane</keyword>
<feature type="signal peptide" evidence="9">
    <location>
        <begin position="1"/>
        <end position="20"/>
    </location>
</feature>
<dbReference type="GO" id="GO:0005886">
    <property type="term" value="C:plasma membrane"/>
    <property type="evidence" value="ECO:0007669"/>
    <property type="project" value="TreeGrafter"/>
</dbReference>
<organism evidence="11">
    <name type="scientific">Phaffia rhodozyma</name>
    <name type="common">Yeast</name>
    <name type="synonym">Xanthophyllomyces dendrorhous</name>
    <dbReference type="NCBI Taxonomy" id="264483"/>
    <lineage>
        <taxon>Eukaryota</taxon>
        <taxon>Fungi</taxon>
        <taxon>Dikarya</taxon>
        <taxon>Basidiomycota</taxon>
        <taxon>Agaricomycotina</taxon>
        <taxon>Tremellomycetes</taxon>
        <taxon>Cystofilobasidiales</taxon>
        <taxon>Mrakiaceae</taxon>
        <taxon>Phaffia</taxon>
    </lineage>
</organism>
<keyword evidence="5 8" id="KW-1133">Transmembrane helix</keyword>
<feature type="domain" description="T-cell immunomodulatory protein TIP C2" evidence="10">
    <location>
        <begin position="524"/>
        <end position="629"/>
    </location>
</feature>
<feature type="transmembrane region" description="Helical" evidence="8">
    <location>
        <begin position="635"/>
        <end position="659"/>
    </location>
</feature>
<dbReference type="PANTHER" id="PTHR13412:SF0">
    <property type="entry name" value="T-CELL IMMUNOMODULATORY PROTEIN"/>
    <property type="match status" value="1"/>
</dbReference>
<evidence type="ECO:0000259" key="10">
    <source>
        <dbReference type="Pfam" id="PF23122"/>
    </source>
</evidence>
<evidence type="ECO:0000313" key="11">
    <source>
        <dbReference type="EMBL" id="CED84767.1"/>
    </source>
</evidence>
<evidence type="ECO:0000256" key="1">
    <source>
        <dbReference type="ARBA" id="ARBA00004479"/>
    </source>
</evidence>
<evidence type="ECO:0000256" key="6">
    <source>
        <dbReference type="ARBA" id="ARBA00023136"/>
    </source>
</evidence>
<dbReference type="InterPro" id="IPR024881">
    <property type="entry name" value="Tip"/>
</dbReference>
<dbReference type="InterPro" id="IPR057089">
    <property type="entry name" value="C2_TIP"/>
</dbReference>
<evidence type="ECO:0000256" key="8">
    <source>
        <dbReference type="SAM" id="Phobius"/>
    </source>
</evidence>
<feature type="chain" id="PRO_5002522028" evidence="9">
    <location>
        <begin position="21"/>
        <end position="681"/>
    </location>
</feature>
<dbReference type="SUPFAM" id="SSF69318">
    <property type="entry name" value="Integrin alpha N-terminal domain"/>
    <property type="match status" value="2"/>
</dbReference>
<dbReference type="Pfam" id="PF13517">
    <property type="entry name" value="FG-GAP_3"/>
    <property type="match status" value="2"/>
</dbReference>
<dbReference type="InterPro" id="IPR028994">
    <property type="entry name" value="Integrin_alpha_N"/>
</dbReference>
<evidence type="ECO:0000256" key="3">
    <source>
        <dbReference type="ARBA" id="ARBA00022692"/>
    </source>
</evidence>
<keyword evidence="7" id="KW-0325">Glycoprotein</keyword>
<dbReference type="InterPro" id="IPR013517">
    <property type="entry name" value="FG-GAP"/>
</dbReference>
<name>A0A0F7SRC6_PHARH</name>
<reference evidence="11" key="1">
    <citation type="submission" date="2014-08" db="EMBL/GenBank/DDBJ databases">
        <authorList>
            <person name="Sharma Rahul"/>
            <person name="Thines Marco"/>
        </authorList>
    </citation>
    <scope>NUCLEOTIDE SEQUENCE</scope>
</reference>
<dbReference type="AlphaFoldDB" id="A0A0F7SRC6"/>
<keyword evidence="6 8" id="KW-0472">Membrane</keyword>
<proteinExistence type="inferred from homology"/>
<evidence type="ECO:0000256" key="2">
    <source>
        <dbReference type="ARBA" id="ARBA00006496"/>
    </source>
</evidence>
<sequence length="681" mass="74955">MIPSVHHLVCLSLVTSTASAFSFPSPFKKARFTENGLVLAGDLGLGRLDGKVVALGDWDGDQSLDVFTLTNDQKEIHVWLWDHVNFKYTKAKPTISTKNKVRNVVPGDFNHDGRLDLLVLSEIDDGGWWNEIKELSVDLYIQQESGEFDSPVSLDRSTLVQPTILDSTGNLRPDLLGLMSEKNGQQSSLKLWQNDGHGNFTIQEPMLDSSKVCTLSEPHSNAFVDLDGDCLADLFLHCTDTYTGENTFQIWVNRRGSFVLSHEGQFPKGSGMVTFADIDRDGTLDMIFPVCKSFSASTGIGQDCSVNVVYNQQIPLCSTTSTVVLDKEGKRICRDSADLCVADSGFKFEFDLSTGGMTSTPLSTLFPSISSPKLALYDVSQSPAVPLPLRLGDINMDGYPDVLLLLSPSSGHVQAEILVSSPCSAARCQGKAVEKKRRDWKVEEKGMAVVRGITDVTRASFLDLDEDGSLDILIQRSGKQDGTRISFIQNNFYNDAFFLKTRVLTGVCDGVCQPSNRSFQPYHPYGVAYSGASFKFTILDTNGRKAVTQVAQLPQTAYMALQMPYALFGLGRTNNYVENLFIGTTSHSSPHWTSIEGVIPNSQVVISPPTSSLNPDGSETTGRWSWQLYLHPGEYVPWVTASTVFAALILAGVVGFLHLREKREDEIERRRALHRLNVGAM</sequence>
<comment type="similarity">
    <text evidence="2">Belongs to the TIP family.</text>
</comment>